<comment type="catalytic activity">
    <reaction evidence="2">
        <text>a 3'-end 3'-phospho-ribonucleotide-RNA + ATP = a 3'-end 2',3'-cyclophospho-ribonucleotide-RNA + AMP + diphosphate</text>
        <dbReference type="Rhea" id="RHEA:23976"/>
        <dbReference type="Rhea" id="RHEA-COMP:10463"/>
        <dbReference type="Rhea" id="RHEA-COMP:10464"/>
        <dbReference type="ChEBI" id="CHEBI:30616"/>
        <dbReference type="ChEBI" id="CHEBI:33019"/>
        <dbReference type="ChEBI" id="CHEBI:83062"/>
        <dbReference type="ChEBI" id="CHEBI:83064"/>
        <dbReference type="ChEBI" id="CHEBI:456215"/>
        <dbReference type="EC" id="6.5.1.4"/>
    </reaction>
</comment>
<dbReference type="STRING" id="765915.A0A1Y2HGF4"/>
<dbReference type="InterPro" id="IPR013792">
    <property type="entry name" value="RNA3'P_cycl/enolpyr_Trfase_a/b"/>
</dbReference>
<name>A0A1Y2HGF4_9FUNG</name>
<dbReference type="PANTHER" id="PTHR11096:SF0">
    <property type="entry name" value="RNA 3'-TERMINAL PHOSPHATE CYCLASE"/>
    <property type="match status" value="1"/>
</dbReference>
<proteinExistence type="predicted"/>
<dbReference type="EC" id="6.5.1.4" evidence="1"/>
<reference evidence="6 7" key="1">
    <citation type="submission" date="2016-07" db="EMBL/GenBank/DDBJ databases">
        <title>Pervasive Adenine N6-methylation of Active Genes in Fungi.</title>
        <authorList>
            <consortium name="DOE Joint Genome Institute"/>
            <person name="Mondo S.J."/>
            <person name="Dannebaum R.O."/>
            <person name="Kuo R.C."/>
            <person name="Labutti K."/>
            <person name="Haridas S."/>
            <person name="Kuo A."/>
            <person name="Salamov A."/>
            <person name="Ahrendt S.R."/>
            <person name="Lipzen A."/>
            <person name="Sullivan W."/>
            <person name="Andreopoulos W.B."/>
            <person name="Clum A."/>
            <person name="Lindquist E."/>
            <person name="Daum C."/>
            <person name="Ramamoorthy G.K."/>
            <person name="Gryganskyi A."/>
            <person name="Culley D."/>
            <person name="Magnuson J.K."/>
            <person name="James T.Y."/>
            <person name="O'Malley M.A."/>
            <person name="Stajich J.E."/>
            <person name="Spatafora J.W."/>
            <person name="Visel A."/>
            <person name="Grigoriev I.V."/>
        </authorList>
    </citation>
    <scope>NUCLEOTIDE SEQUENCE [LARGE SCALE GENOMIC DNA]</scope>
    <source>
        <strain evidence="6 7">PL171</strain>
    </source>
</reference>
<keyword evidence="4" id="KW-0547">Nucleotide-binding</keyword>
<evidence type="ECO:0000259" key="5">
    <source>
        <dbReference type="Pfam" id="PF01137"/>
    </source>
</evidence>
<evidence type="ECO:0000256" key="1">
    <source>
        <dbReference type="ARBA" id="ARBA00012725"/>
    </source>
</evidence>
<dbReference type="Gene3D" id="3.65.10.20">
    <property type="entry name" value="RNA 3'-terminal phosphate cyclase domain"/>
    <property type="match status" value="1"/>
</dbReference>
<evidence type="ECO:0000256" key="2">
    <source>
        <dbReference type="ARBA" id="ARBA00024481"/>
    </source>
</evidence>
<dbReference type="GO" id="GO:0003963">
    <property type="term" value="F:RNA-3'-phosphate cyclase activity"/>
    <property type="evidence" value="ECO:0007669"/>
    <property type="project" value="UniProtKB-EC"/>
</dbReference>
<dbReference type="InterPro" id="IPR023797">
    <property type="entry name" value="RNA3'_phos_cyclase_dom"/>
</dbReference>
<evidence type="ECO:0000313" key="6">
    <source>
        <dbReference type="EMBL" id="ORZ32773.1"/>
    </source>
</evidence>
<dbReference type="InterPro" id="IPR020719">
    <property type="entry name" value="RNA3'_term_phos_cycl-like_CS"/>
</dbReference>
<dbReference type="Pfam" id="PF01137">
    <property type="entry name" value="RTC"/>
    <property type="match status" value="1"/>
</dbReference>
<dbReference type="SUPFAM" id="SSF55205">
    <property type="entry name" value="EPT/RTPC-like"/>
    <property type="match status" value="1"/>
</dbReference>
<dbReference type="InterPro" id="IPR036553">
    <property type="entry name" value="RPTC_insert"/>
</dbReference>
<feature type="active site" description="Tele-AMP-histidine intermediate" evidence="3">
    <location>
        <position position="338"/>
    </location>
</feature>
<evidence type="ECO:0000313" key="7">
    <source>
        <dbReference type="Proteomes" id="UP000193411"/>
    </source>
</evidence>
<dbReference type="InterPro" id="IPR037136">
    <property type="entry name" value="RNA3'_phos_cyclase_dom_sf"/>
</dbReference>
<dbReference type="GO" id="GO:0005524">
    <property type="term" value="F:ATP binding"/>
    <property type="evidence" value="ECO:0007669"/>
    <property type="project" value="UniProtKB-KW"/>
</dbReference>
<dbReference type="Proteomes" id="UP000193411">
    <property type="component" value="Unassembled WGS sequence"/>
</dbReference>
<sequence length="374" mass="39142">MTSSSPMHILSIQGNILEGGGQILRNSIAYATIQRRPIRITNIRGGRSTPGLRKQHLAGILAAASLCNAQVEGASVGSTELTYVPGPLVEIPATGLRVDIGSAGACSLVIQALLPILLHAPGPGPFKVVVTGGTDVPFSPPMDYLSSVLFPRLRTMGVCASIDVAARGYMPAGGGEVTLSVVPLGNGQRIQGIEWVGKESPADGSQLCVLTGSMSEDVLGMLTTSVAESLPAFTVDTCNISTAAGGKLKSGAMGMMLIDKCADTGQVVSVGSNLSTWTKKKGNDGIQKSIKHMVQLALQEYEHSAAHVVDEYQQDQLIIFMALAHSPSSIVTGELSLHTRTAIHFAQVFTSAEFQVEAVEGRNVIRCIPGSVQK</sequence>
<dbReference type="NCBIfam" id="TIGR03399">
    <property type="entry name" value="RNA_3prim_cycl"/>
    <property type="match status" value="1"/>
</dbReference>
<dbReference type="EMBL" id="MCFL01000042">
    <property type="protein sequence ID" value="ORZ32773.1"/>
    <property type="molecule type" value="Genomic_DNA"/>
</dbReference>
<dbReference type="AlphaFoldDB" id="A0A1Y2HGF4"/>
<dbReference type="InterPro" id="IPR000228">
    <property type="entry name" value="RNA3'_term_phos_cyc"/>
</dbReference>
<protein>
    <recommendedName>
        <fullName evidence="1">RNA 3'-terminal-phosphate cyclase (ATP)</fullName>
        <ecNumber evidence="1">6.5.1.4</ecNumber>
    </recommendedName>
</protein>
<keyword evidence="4" id="KW-0067">ATP-binding</keyword>
<gene>
    <name evidence="6" type="ORF">BCR44DRAFT_1486998</name>
</gene>
<feature type="binding site" evidence="4">
    <location>
        <position position="111"/>
    </location>
    <ligand>
        <name>ATP</name>
        <dbReference type="ChEBI" id="CHEBI:30616"/>
    </ligand>
</feature>
<feature type="domain" description="RNA 3'-terminal phosphate cyclase" evidence="5">
    <location>
        <begin position="17"/>
        <end position="356"/>
    </location>
</feature>
<feature type="binding site" evidence="4">
    <location>
        <begin position="312"/>
        <end position="316"/>
    </location>
    <ligand>
        <name>ATP</name>
        <dbReference type="ChEBI" id="CHEBI:30616"/>
    </ligand>
</feature>
<dbReference type="GO" id="GO:0006396">
    <property type="term" value="P:RNA processing"/>
    <property type="evidence" value="ECO:0007669"/>
    <property type="project" value="InterPro"/>
</dbReference>
<dbReference type="OrthoDB" id="25029at2759"/>
<dbReference type="PANTHER" id="PTHR11096">
    <property type="entry name" value="RNA 3' TERMINAL PHOSPHATE CYCLASE"/>
    <property type="match status" value="1"/>
</dbReference>
<accession>A0A1Y2HGF4</accession>
<keyword evidence="7" id="KW-1185">Reference proteome</keyword>
<evidence type="ECO:0000256" key="4">
    <source>
        <dbReference type="PIRSR" id="PIRSR005378-2"/>
    </source>
</evidence>
<dbReference type="PROSITE" id="PS01287">
    <property type="entry name" value="RTC"/>
    <property type="match status" value="1"/>
</dbReference>
<comment type="caution">
    <text evidence="6">The sequence shown here is derived from an EMBL/GenBank/DDBJ whole genome shotgun (WGS) entry which is preliminary data.</text>
</comment>
<dbReference type="Gene3D" id="3.30.360.20">
    <property type="entry name" value="RNA 3'-terminal phosphate cyclase, insert domain"/>
    <property type="match status" value="1"/>
</dbReference>
<evidence type="ECO:0000256" key="3">
    <source>
        <dbReference type="PIRSR" id="PIRSR005378-1"/>
    </source>
</evidence>
<dbReference type="PIRSF" id="PIRSF005378">
    <property type="entry name" value="RNA3'_term_phos_cycl_euk"/>
    <property type="match status" value="1"/>
</dbReference>
<dbReference type="InterPro" id="IPR017770">
    <property type="entry name" value="RNA3'_term_phos_cyc_type_1"/>
</dbReference>
<dbReference type="GO" id="GO:0005634">
    <property type="term" value="C:nucleus"/>
    <property type="evidence" value="ECO:0007669"/>
    <property type="project" value="TreeGrafter"/>
</dbReference>
<organism evidence="6 7">
    <name type="scientific">Catenaria anguillulae PL171</name>
    <dbReference type="NCBI Taxonomy" id="765915"/>
    <lineage>
        <taxon>Eukaryota</taxon>
        <taxon>Fungi</taxon>
        <taxon>Fungi incertae sedis</taxon>
        <taxon>Blastocladiomycota</taxon>
        <taxon>Blastocladiomycetes</taxon>
        <taxon>Blastocladiales</taxon>
        <taxon>Catenariaceae</taxon>
        <taxon>Catenaria</taxon>
    </lineage>
</organism>